<feature type="domain" description="DNA2/NAM7 helicase helicase" evidence="3">
    <location>
        <begin position="878"/>
        <end position="988"/>
    </location>
</feature>
<feature type="region of interest" description="Disordered" evidence="2">
    <location>
        <begin position="1"/>
        <end position="61"/>
    </location>
</feature>
<feature type="domain" description="RNA helicase aquarius N-terminal" evidence="4">
    <location>
        <begin position="60"/>
        <end position="468"/>
    </location>
</feature>
<dbReference type="InterPro" id="IPR041677">
    <property type="entry name" value="DNA2/NAM7_AAA_11"/>
</dbReference>
<feature type="region of interest" description="Disordered" evidence="2">
    <location>
        <begin position="1353"/>
        <end position="1400"/>
    </location>
</feature>
<comment type="caution">
    <text evidence="6">The sequence shown here is derived from an EMBL/GenBank/DDBJ whole genome shotgun (WGS) entry which is preliminary data.</text>
</comment>
<dbReference type="GO" id="GO:0003729">
    <property type="term" value="F:mRNA binding"/>
    <property type="evidence" value="ECO:0007669"/>
    <property type="project" value="TreeGrafter"/>
</dbReference>
<feature type="compositionally biased region" description="Polar residues" evidence="2">
    <location>
        <begin position="41"/>
        <end position="55"/>
    </location>
</feature>
<feature type="compositionally biased region" description="Acidic residues" evidence="2">
    <location>
        <begin position="1363"/>
        <end position="1390"/>
    </location>
</feature>
<dbReference type="Pfam" id="PF13086">
    <property type="entry name" value="AAA_11"/>
    <property type="match status" value="2"/>
</dbReference>
<dbReference type="PIRSF" id="PIRSF038901">
    <property type="entry name" value="AQR_cwf11"/>
    <property type="match status" value="1"/>
</dbReference>
<feature type="domain" description="RNA helicase aquarius beta-barrel" evidence="5">
    <location>
        <begin position="587"/>
        <end position="747"/>
    </location>
</feature>
<keyword evidence="7" id="KW-1185">Reference proteome</keyword>
<dbReference type="OrthoDB" id="1879at2759"/>
<dbReference type="PANTHER" id="PTHR10887">
    <property type="entry name" value="DNA2/NAM7 HELICASE FAMILY"/>
    <property type="match status" value="1"/>
</dbReference>
<evidence type="ECO:0000259" key="5">
    <source>
        <dbReference type="Pfam" id="PF21143"/>
    </source>
</evidence>
<evidence type="ECO:0000313" key="7">
    <source>
        <dbReference type="Proteomes" id="UP001143981"/>
    </source>
</evidence>
<dbReference type="InterPro" id="IPR048966">
    <property type="entry name" value="Aquarius_b-barrel"/>
</dbReference>
<gene>
    <name evidence="6" type="ORF">LPJ61_001707</name>
</gene>
<keyword evidence="1" id="KW-0507">mRNA processing</keyword>
<dbReference type="InterPro" id="IPR027417">
    <property type="entry name" value="P-loop_NTPase"/>
</dbReference>
<dbReference type="EMBL" id="JANBOI010000164">
    <property type="protein sequence ID" value="KAJ1733134.1"/>
    <property type="molecule type" value="Genomic_DNA"/>
</dbReference>
<dbReference type="Pfam" id="PF21143">
    <property type="entry name" value="Aquarius_N_2nd"/>
    <property type="match status" value="1"/>
</dbReference>
<organism evidence="6 7">
    <name type="scientific">Coemansia biformis</name>
    <dbReference type="NCBI Taxonomy" id="1286918"/>
    <lineage>
        <taxon>Eukaryota</taxon>
        <taxon>Fungi</taxon>
        <taxon>Fungi incertae sedis</taxon>
        <taxon>Zoopagomycota</taxon>
        <taxon>Kickxellomycotina</taxon>
        <taxon>Kickxellomycetes</taxon>
        <taxon>Kickxellales</taxon>
        <taxon>Kickxellaceae</taxon>
        <taxon>Coemansia</taxon>
    </lineage>
</organism>
<comment type="similarity">
    <text evidence="1">Belongs to the CWF11 family.</text>
</comment>
<evidence type="ECO:0000256" key="1">
    <source>
        <dbReference type="PIRNR" id="PIRNR038901"/>
    </source>
</evidence>
<dbReference type="Pfam" id="PF16399">
    <property type="entry name" value="Aquarius_N_1st"/>
    <property type="match status" value="1"/>
</dbReference>
<dbReference type="GO" id="GO:0004386">
    <property type="term" value="F:helicase activity"/>
    <property type="evidence" value="ECO:0007669"/>
    <property type="project" value="InterPro"/>
</dbReference>
<comment type="subunit">
    <text evidence="1">Belongs to the 40S cdc5-associated complex (or cwf complex), a spliceosome sub-complex reminiscent of a late-stage spliceosome.</text>
</comment>
<sequence length="1400" mass="155685">MPPKSRVRGGRGGRKAGAGATSKRPIPTRSTVSKDTRAAANATSDGTPRTNSGDQGSDDLATIAGTHWMGRKPKWSEDVVRRIMADHIVGAKSLRANLQLLERTQYLELYLWPHYSASGASEAMVVSVLLMLNEKFQQRLHASAWAVVCSDPAKFARLFDDAVDLMRKLMKGGDLEFIDSMSARSVVTQFLVGCFSSIETRQVRDCVMPLVSLSIWHHVEGQTMMEREFAKVPQLRKFWKHLNKKGKGDGDEAVRSRINRDFVPELVKDFIGCQYAAADNWGALAYGVKMLELLVDMESQLPTRRYVNLLLVDFQIVSLCERSPWNQLQGTSDGQASLVRRFKELTARLCDMVHFQVDDVAGHALTDAEAKDAHYQQLADLQLAAFEHFPRELEDVAVSSVARLGDRDVLTQCLATLDRPSLLKMAKVVGIRHRSVMPTGVSADLVDPDGSYSEKFLLAVFAERYGKRPTVADQVRAVSPFPTEQLLFSDAVCDADGYERQPHVVTFGAQGTATGDGRETACISYPVLAVPKLNMQFLTLHDYLARCFELLRLESAYEIREDVEDAARRLQPRMTYEPADGGHASVTNTHFDGWTRMALPMRSFEVTDVQRPRIGEAAPSKVRADISVDLRDYVESIRREWDEEVRPRDVLILCSVQAHNSTGPSDGCARKCIRSVRGCEIECRLDSKGRPIGDGATGGADVDGEESLGPKAGSLRYFRVLLDRHQYHADIQARNDTYETLNVVMRRKPQENNFKSVLETIRELMVNPVALPDWLSATFLGYGDPGTSDAVQWTRAGKVWFGDTFVSEEHLRECLGQFTVEFANECGFAKPCAIEFLPRASEGDDSSGVVRVTHETVASMGPIELGARLENKIRFTPAQVAAIGSAAREGLTLIVGPPGTGKTDVAVQIVSNLYHAYPRQKILIITHSNQALNQLFEKIIALDIEPRHLLRLGHGEGDLDAEESYSRAGRVDSYLERRTALLQDVRDLAESMGIAGGDVGYTCDNARFFYVVHVRLRWEAFRRKTLEGGNVAEQAIRSGFPFAKYFESRLGRPLFASNCSIGEMIETAEGCFRWLERMFDELADIQPFELLRSRAERANYLLTNQARIVAMTCTHAALKRGDLVRLGFRYDTVVMEEAAQVLDIETLIPLTLHRAGGDGAGRELKRLVMIGDHNQLPPVVRNSGLRAFANMEQSLFTRLVRLGVPYIELNRQARARPQIASLYRFRYRDLGDLLPAVEQGPFAQPNPGFANEFQFIDVANFGGKGESEPTRYFFQSLGEAEYMVAMYQYMRLLGYPAERIALLTTYNDRLAICTGESFGMTVGDQRATTVVDGVEVLGDVVYKMIEAHLARNELPADEPAGGESEEDQAMGSESDEDQAVDAESGEEQAVDAEAHDDTGG</sequence>
<dbReference type="PANTHER" id="PTHR10887:SF5">
    <property type="entry name" value="RNA HELICASE AQUARIUS"/>
    <property type="match status" value="1"/>
</dbReference>
<dbReference type="GO" id="GO:0005684">
    <property type="term" value="C:U2-type spliceosomal complex"/>
    <property type="evidence" value="ECO:0007669"/>
    <property type="project" value="UniProtKB-UniRule"/>
</dbReference>
<dbReference type="GO" id="GO:0045292">
    <property type="term" value="P:mRNA cis splicing, via spliceosome"/>
    <property type="evidence" value="ECO:0007669"/>
    <property type="project" value="UniProtKB-UniRule"/>
</dbReference>
<dbReference type="InterPro" id="IPR026300">
    <property type="entry name" value="CWF11_fam"/>
</dbReference>
<dbReference type="GO" id="GO:0071013">
    <property type="term" value="C:catalytic step 2 spliceosome"/>
    <property type="evidence" value="ECO:0007669"/>
    <property type="project" value="TreeGrafter"/>
</dbReference>
<proteinExistence type="inferred from homology"/>
<protein>
    <recommendedName>
        <fullName evidence="1">Pre-mRNA-splicing factor</fullName>
    </recommendedName>
</protein>
<evidence type="ECO:0000313" key="6">
    <source>
        <dbReference type="EMBL" id="KAJ1733134.1"/>
    </source>
</evidence>
<reference evidence="6" key="1">
    <citation type="submission" date="2022-07" db="EMBL/GenBank/DDBJ databases">
        <title>Phylogenomic reconstructions and comparative analyses of Kickxellomycotina fungi.</title>
        <authorList>
            <person name="Reynolds N.K."/>
            <person name="Stajich J.E."/>
            <person name="Barry K."/>
            <person name="Grigoriev I.V."/>
            <person name="Crous P."/>
            <person name="Smith M.E."/>
        </authorList>
    </citation>
    <scope>NUCLEOTIDE SEQUENCE</scope>
    <source>
        <strain evidence="6">BCRC 34381</strain>
    </source>
</reference>
<comment type="subcellular location">
    <subcellularLocation>
        <location evidence="1">Nucleus</location>
    </subcellularLocation>
</comment>
<keyword evidence="1" id="KW-0508">mRNA splicing</keyword>
<dbReference type="Gene3D" id="3.40.50.300">
    <property type="entry name" value="P-loop containing nucleotide triphosphate hydrolases"/>
    <property type="match status" value="1"/>
</dbReference>
<keyword evidence="1" id="KW-0539">Nucleus</keyword>
<dbReference type="Proteomes" id="UP001143981">
    <property type="component" value="Unassembled WGS sequence"/>
</dbReference>
<feature type="domain" description="DNA2/NAM7 helicase helicase" evidence="3">
    <location>
        <begin position="1091"/>
        <end position="1180"/>
    </location>
</feature>
<name>A0A9W7YGD2_9FUNG</name>
<comment type="function">
    <text evidence="1">Involved in mRNA splicing where it associates with cdc5 and the other cwf proteins as part of the spliceosome.</text>
</comment>
<feature type="compositionally biased region" description="Basic residues" evidence="2">
    <location>
        <begin position="1"/>
        <end position="14"/>
    </location>
</feature>
<dbReference type="CDD" id="cd17935">
    <property type="entry name" value="EEXXQc_AQR"/>
    <property type="match status" value="1"/>
</dbReference>
<dbReference type="InterPro" id="IPR032174">
    <property type="entry name" value="Aquarius_N"/>
</dbReference>
<dbReference type="SUPFAM" id="SSF52540">
    <property type="entry name" value="P-loop containing nucleoside triphosphate hydrolases"/>
    <property type="match status" value="1"/>
</dbReference>
<accession>A0A9W7YGD2</accession>
<evidence type="ECO:0000256" key="2">
    <source>
        <dbReference type="SAM" id="MobiDB-lite"/>
    </source>
</evidence>
<evidence type="ECO:0000259" key="3">
    <source>
        <dbReference type="Pfam" id="PF13086"/>
    </source>
</evidence>
<dbReference type="InterPro" id="IPR045055">
    <property type="entry name" value="DNA2/NAM7-like"/>
</dbReference>
<evidence type="ECO:0000259" key="4">
    <source>
        <dbReference type="Pfam" id="PF16399"/>
    </source>
</evidence>